<evidence type="ECO:0000313" key="3">
    <source>
        <dbReference type="Proteomes" id="UP000252355"/>
    </source>
</evidence>
<evidence type="ECO:0000256" key="1">
    <source>
        <dbReference type="SAM" id="Phobius"/>
    </source>
</evidence>
<name>A0A367ZKN2_9BACT</name>
<accession>A0A367ZKN2</accession>
<keyword evidence="1" id="KW-0812">Transmembrane</keyword>
<feature type="transmembrane region" description="Helical" evidence="1">
    <location>
        <begin position="226"/>
        <end position="245"/>
    </location>
</feature>
<evidence type="ECO:0000313" key="2">
    <source>
        <dbReference type="EMBL" id="RCK77931.1"/>
    </source>
</evidence>
<proteinExistence type="predicted"/>
<feature type="transmembrane region" description="Helical" evidence="1">
    <location>
        <begin position="6"/>
        <end position="26"/>
    </location>
</feature>
<feature type="transmembrane region" description="Helical" evidence="1">
    <location>
        <begin position="33"/>
        <end position="54"/>
    </location>
</feature>
<feature type="transmembrane region" description="Helical" evidence="1">
    <location>
        <begin position="97"/>
        <end position="115"/>
    </location>
</feature>
<feature type="transmembrane region" description="Helical" evidence="1">
    <location>
        <begin position="265"/>
        <end position="290"/>
    </location>
</feature>
<sequence>MIPTATWLSPLITAIVSLFVGLFVLLRAQRRPTTLTIAGFALASAFYNLCRTFFVWTPDLTLIKVGWAGAILLIPLLAEFPDAVLDDRWARPRTRRLAWAATLWFLALLPGEGMFLSRLEDMGASRIALAGPWMPVYAAVMTILLIRLGYRLLREWRYGDDALRRRRVEFILLGEAFYCLCALHDMLLRHQLFWVFPFPIVDWAALAFMLIVMYATMRYRLLDLDVVLGIGVFYALLTFGTAAVYKGVESLLENLLEQRLGLQTWWAGLVPALVVTLVFGPLQNLIHWLIDRIFLPAEVRDRRLFHRPNFQFLVLDRRTDELKALRHDLDEVISRLEQEGSPDAPREPAARP</sequence>
<organism evidence="2 3">
    <name type="scientific">Candidatus Ozemobacter sibiricus</name>
    <dbReference type="NCBI Taxonomy" id="2268124"/>
    <lineage>
        <taxon>Bacteria</taxon>
        <taxon>Candidatus Ozemobacteria</taxon>
        <taxon>Candidatus Ozemobacterales</taxon>
        <taxon>Candidatus Ozemobacteraceae</taxon>
        <taxon>Candidatus Ozemobacter</taxon>
    </lineage>
</organism>
<feature type="transmembrane region" description="Helical" evidence="1">
    <location>
        <begin position="127"/>
        <end position="150"/>
    </location>
</feature>
<keyword evidence="1" id="KW-1133">Transmembrane helix</keyword>
<keyword evidence="1" id="KW-0472">Membrane</keyword>
<dbReference type="EMBL" id="QOQW01000030">
    <property type="protein sequence ID" value="RCK77931.1"/>
    <property type="molecule type" value="Genomic_DNA"/>
</dbReference>
<feature type="transmembrane region" description="Helical" evidence="1">
    <location>
        <begin position="66"/>
        <end position="85"/>
    </location>
</feature>
<protein>
    <submittedName>
        <fullName evidence="2">Uncharacterized protein</fullName>
    </submittedName>
</protein>
<feature type="transmembrane region" description="Helical" evidence="1">
    <location>
        <begin position="194"/>
        <end position="214"/>
    </location>
</feature>
<comment type="caution">
    <text evidence="2">The sequence shown here is derived from an EMBL/GenBank/DDBJ whole genome shotgun (WGS) entry which is preliminary data.</text>
</comment>
<dbReference type="AlphaFoldDB" id="A0A367ZKN2"/>
<feature type="transmembrane region" description="Helical" evidence="1">
    <location>
        <begin position="170"/>
        <end position="188"/>
    </location>
</feature>
<gene>
    <name evidence="2" type="ORF">OZSIB_1969</name>
</gene>
<reference evidence="2 3" key="1">
    <citation type="submission" date="2018-05" db="EMBL/GenBank/DDBJ databases">
        <title>A metagenomic window into the 2 km-deep terrestrial subsurface aquifer revealed taxonomically and functionally diverse microbial community comprising novel uncultured bacterial lineages.</title>
        <authorList>
            <person name="Kadnikov V.V."/>
            <person name="Mardanov A.V."/>
            <person name="Beletsky A.V."/>
            <person name="Banks D."/>
            <person name="Pimenov N.V."/>
            <person name="Frank Y.A."/>
            <person name="Karnachuk O.V."/>
            <person name="Ravin N.V."/>
        </authorList>
    </citation>
    <scope>NUCLEOTIDE SEQUENCE [LARGE SCALE GENOMIC DNA]</scope>
    <source>
        <strain evidence="2">BY5</strain>
    </source>
</reference>
<dbReference type="Proteomes" id="UP000252355">
    <property type="component" value="Unassembled WGS sequence"/>
</dbReference>